<keyword evidence="1" id="KW-0328">Glycosyltransferase</keyword>
<proteinExistence type="predicted"/>
<dbReference type="SUPFAM" id="SSF53448">
    <property type="entry name" value="Nucleotide-diphospho-sugar transferases"/>
    <property type="match status" value="1"/>
</dbReference>
<comment type="caution">
    <text evidence="3">The sequence shown here is derived from an EMBL/GenBank/DDBJ whole genome shotgun (WGS) entry which is preliminary data.</text>
</comment>
<dbReference type="RefSeq" id="WP_004307280.1">
    <property type="nucleotide sequence ID" value="NZ_JAOQBV010000015.1"/>
</dbReference>
<dbReference type="PANTHER" id="PTHR22916">
    <property type="entry name" value="GLYCOSYLTRANSFERASE"/>
    <property type="match status" value="1"/>
</dbReference>
<keyword evidence="2 3" id="KW-0808">Transferase</keyword>
<evidence type="ECO:0000256" key="1">
    <source>
        <dbReference type="ARBA" id="ARBA00022676"/>
    </source>
</evidence>
<name>A0A414G9G1_9BACE</name>
<evidence type="ECO:0000313" key="3">
    <source>
        <dbReference type="EMBL" id="KAB6129267.1"/>
    </source>
</evidence>
<dbReference type="Proteomes" id="UP000487596">
    <property type="component" value="Unassembled WGS sequence"/>
</dbReference>
<protein>
    <submittedName>
        <fullName evidence="3">Glycosyltransferase</fullName>
    </submittedName>
</protein>
<evidence type="ECO:0000256" key="2">
    <source>
        <dbReference type="ARBA" id="ARBA00022679"/>
    </source>
</evidence>
<dbReference type="CDD" id="cd00761">
    <property type="entry name" value="Glyco_tranf_GTA_type"/>
    <property type="match status" value="1"/>
</dbReference>
<dbReference type="Gene3D" id="3.90.550.10">
    <property type="entry name" value="Spore Coat Polysaccharide Biosynthesis Protein SpsA, Chain A"/>
    <property type="match status" value="1"/>
</dbReference>
<sequence length="327" mass="37919">MKPKISVIIPVYNVENYLNYCIDSILLQTFTNFELLLIDDGSLDRSSIICDEYAEKDVRVRAFHKTNGGVSSARNLGIELSLGEWIVFIDSDDVIGADYLRNFNIDEYPNKDLYLIKGFEKGGDKKIFFSNAPTDLITVEDAITGLIGVNGLCLAVWGKMFKKTILNKYKIRFVDKLSFCEDLIFCFNYFKHINTVYVSDDCSYYYRQIENSLSNKIIDYRTVYKALKLHSIDYIYFQERYSDNFIINNYFASFILASGVLRIIEQIMNEVSISVKEKKKIIADCRKLIKQVVSPSKYIKLPIKQEIKLFAIMHLPYSGLELLYKMK</sequence>
<dbReference type="InterPro" id="IPR029044">
    <property type="entry name" value="Nucleotide-diphossugar_trans"/>
</dbReference>
<accession>A0A414G9G1</accession>
<evidence type="ECO:0000313" key="4">
    <source>
        <dbReference type="Proteomes" id="UP000487596"/>
    </source>
</evidence>
<reference evidence="3 4" key="1">
    <citation type="journal article" date="2019" name="Nat. Med.">
        <title>A library of human gut bacterial isolates paired with longitudinal multiomics data enables mechanistic microbiome research.</title>
        <authorList>
            <person name="Poyet M."/>
            <person name="Groussin M."/>
            <person name="Gibbons S.M."/>
            <person name="Avila-Pacheco J."/>
            <person name="Jiang X."/>
            <person name="Kearney S.M."/>
            <person name="Perrotta A.R."/>
            <person name="Berdy B."/>
            <person name="Zhao S."/>
            <person name="Lieberman T.D."/>
            <person name="Swanson P.K."/>
            <person name="Smith M."/>
            <person name="Roesemann S."/>
            <person name="Alexander J.E."/>
            <person name="Rich S.A."/>
            <person name="Livny J."/>
            <person name="Vlamakis H."/>
            <person name="Clish C."/>
            <person name="Bullock K."/>
            <person name="Deik A."/>
            <person name="Scott J."/>
            <person name="Pierce K.A."/>
            <person name="Xavier R.J."/>
            <person name="Alm E.J."/>
        </authorList>
    </citation>
    <scope>NUCLEOTIDE SEQUENCE [LARGE SCALE GENOMIC DNA]</scope>
    <source>
        <strain evidence="3 4">BIOML-A62</strain>
    </source>
</reference>
<dbReference type="GO" id="GO:0016758">
    <property type="term" value="F:hexosyltransferase activity"/>
    <property type="evidence" value="ECO:0007669"/>
    <property type="project" value="UniProtKB-ARBA"/>
</dbReference>
<dbReference type="PANTHER" id="PTHR22916:SF51">
    <property type="entry name" value="GLYCOSYLTRANSFERASE EPSH-RELATED"/>
    <property type="match status" value="1"/>
</dbReference>
<dbReference type="InterPro" id="IPR001173">
    <property type="entry name" value="Glyco_trans_2-like"/>
</dbReference>
<dbReference type="EMBL" id="WDEH01000085">
    <property type="protein sequence ID" value="KAB6129267.1"/>
    <property type="molecule type" value="Genomic_DNA"/>
</dbReference>
<dbReference type="AlphaFoldDB" id="A0A414G9G1"/>
<gene>
    <name evidence="3" type="ORF">GA424_25770</name>
</gene>
<organism evidence="3 4">
    <name type="scientific">Bacteroides xylanisolvens</name>
    <dbReference type="NCBI Taxonomy" id="371601"/>
    <lineage>
        <taxon>Bacteria</taxon>
        <taxon>Pseudomonadati</taxon>
        <taxon>Bacteroidota</taxon>
        <taxon>Bacteroidia</taxon>
        <taxon>Bacteroidales</taxon>
        <taxon>Bacteroidaceae</taxon>
        <taxon>Bacteroides</taxon>
    </lineage>
</organism>
<dbReference type="Pfam" id="PF00535">
    <property type="entry name" value="Glycos_transf_2"/>
    <property type="match status" value="1"/>
</dbReference>